<feature type="transmembrane region" description="Helical" evidence="6">
    <location>
        <begin position="25"/>
        <end position="45"/>
    </location>
</feature>
<evidence type="ECO:0000313" key="9">
    <source>
        <dbReference type="Proteomes" id="UP001153069"/>
    </source>
</evidence>
<dbReference type="OrthoDB" id="511355at2759"/>
<comment type="caution">
    <text evidence="8">The sequence shown here is derived from an EMBL/GenBank/DDBJ whole genome shotgun (WGS) entry which is preliminary data.</text>
</comment>
<feature type="transmembrane region" description="Helical" evidence="6">
    <location>
        <begin position="248"/>
        <end position="267"/>
    </location>
</feature>
<comment type="subcellular location">
    <subcellularLocation>
        <location evidence="1">Cell membrane</location>
        <topology evidence="1">Multi-pass membrane protein</topology>
    </subcellularLocation>
</comment>
<evidence type="ECO:0000256" key="4">
    <source>
        <dbReference type="ARBA" id="ARBA00022989"/>
    </source>
</evidence>
<dbReference type="SUPFAM" id="SSF103481">
    <property type="entry name" value="Multidrug resistance efflux transporter EmrE"/>
    <property type="match status" value="1"/>
</dbReference>
<evidence type="ECO:0000259" key="7">
    <source>
        <dbReference type="Pfam" id="PF00892"/>
    </source>
</evidence>
<dbReference type="InterPro" id="IPR051258">
    <property type="entry name" value="Diverse_Substrate_Transporter"/>
</dbReference>
<feature type="transmembrane region" description="Helical" evidence="6">
    <location>
        <begin position="166"/>
        <end position="185"/>
    </location>
</feature>
<name>A0A9N8HVS9_9STRA</name>
<keyword evidence="3 6" id="KW-0812">Transmembrane</keyword>
<reference evidence="8" key="1">
    <citation type="submission" date="2020-06" db="EMBL/GenBank/DDBJ databases">
        <authorList>
            <consortium name="Plant Systems Biology data submission"/>
        </authorList>
    </citation>
    <scope>NUCLEOTIDE SEQUENCE</scope>
    <source>
        <strain evidence="8">D6</strain>
    </source>
</reference>
<feature type="transmembrane region" description="Helical" evidence="6">
    <location>
        <begin position="205"/>
        <end position="225"/>
    </location>
</feature>
<dbReference type="Pfam" id="PF00892">
    <property type="entry name" value="EamA"/>
    <property type="match status" value="1"/>
</dbReference>
<keyword evidence="2" id="KW-1003">Cell membrane</keyword>
<evidence type="ECO:0000313" key="8">
    <source>
        <dbReference type="EMBL" id="CAB9529133.1"/>
    </source>
</evidence>
<organism evidence="8 9">
    <name type="scientific">Seminavis robusta</name>
    <dbReference type="NCBI Taxonomy" id="568900"/>
    <lineage>
        <taxon>Eukaryota</taxon>
        <taxon>Sar</taxon>
        <taxon>Stramenopiles</taxon>
        <taxon>Ochrophyta</taxon>
        <taxon>Bacillariophyta</taxon>
        <taxon>Bacillariophyceae</taxon>
        <taxon>Bacillariophycidae</taxon>
        <taxon>Naviculales</taxon>
        <taxon>Naviculaceae</taxon>
        <taxon>Seminavis</taxon>
    </lineage>
</organism>
<dbReference type="GO" id="GO:0005886">
    <property type="term" value="C:plasma membrane"/>
    <property type="evidence" value="ECO:0007669"/>
    <property type="project" value="UniProtKB-SubCell"/>
</dbReference>
<dbReference type="PANTHER" id="PTHR42920:SF5">
    <property type="entry name" value="EAMA DOMAIN-CONTAINING PROTEIN"/>
    <property type="match status" value="1"/>
</dbReference>
<feature type="transmembrane region" description="Helical" evidence="6">
    <location>
        <begin position="129"/>
        <end position="146"/>
    </location>
</feature>
<keyword evidence="5 6" id="KW-0472">Membrane</keyword>
<dbReference type="PANTHER" id="PTHR42920">
    <property type="entry name" value="OS03G0707200 PROTEIN-RELATED"/>
    <property type="match status" value="1"/>
</dbReference>
<evidence type="ECO:0000256" key="2">
    <source>
        <dbReference type="ARBA" id="ARBA00022475"/>
    </source>
</evidence>
<gene>
    <name evidence="8" type="ORF">SEMRO_2407_G326600.1</name>
</gene>
<keyword evidence="4 6" id="KW-1133">Transmembrane helix</keyword>
<evidence type="ECO:0000256" key="1">
    <source>
        <dbReference type="ARBA" id="ARBA00004651"/>
    </source>
</evidence>
<sequence length="324" mass="34712">MVAFLYGTLNASLRRVYTLTNPPSAPALSAARGWLAALCFVHLPFQRRRKGRTVREKSTGPSDLAPPKPTPRLLWLTALDLAIWNVMAQGLINVGLLFCSSARASFLVQSSVIFTPFLSLAAGHIVPRALWLGVGLAFAGLTIVSGGEIASATDTSTLLNPSNFSIRPGDAIVLAGALSWSMYLLRLSRASSPERNKHGIEFPALSLQAIKTLLVAVMYTCWWVAKTCFNPPSPHDTATMLWWNSGLAWFWLAISAIGPGAVADVLQQRGQKHVSAAEANIILSSEPIFTAICGFVLLGETVARREMVGGAVIVVAALLSSLYA</sequence>
<evidence type="ECO:0000256" key="3">
    <source>
        <dbReference type="ARBA" id="ARBA00022692"/>
    </source>
</evidence>
<dbReference type="Proteomes" id="UP001153069">
    <property type="component" value="Unassembled WGS sequence"/>
</dbReference>
<accession>A0A9N8HVS9</accession>
<dbReference type="AlphaFoldDB" id="A0A9N8HVS9"/>
<evidence type="ECO:0000256" key="5">
    <source>
        <dbReference type="ARBA" id="ARBA00023136"/>
    </source>
</evidence>
<evidence type="ECO:0000256" key="6">
    <source>
        <dbReference type="SAM" id="Phobius"/>
    </source>
</evidence>
<dbReference type="InterPro" id="IPR037185">
    <property type="entry name" value="EmrE-like"/>
</dbReference>
<dbReference type="InterPro" id="IPR000620">
    <property type="entry name" value="EamA_dom"/>
</dbReference>
<dbReference type="EMBL" id="CAICTM010002405">
    <property type="protein sequence ID" value="CAB9529133.1"/>
    <property type="molecule type" value="Genomic_DNA"/>
</dbReference>
<feature type="domain" description="EamA" evidence="7">
    <location>
        <begin position="169"/>
        <end position="321"/>
    </location>
</feature>
<keyword evidence="9" id="KW-1185">Reference proteome</keyword>
<proteinExistence type="predicted"/>
<protein>
    <submittedName>
        <fullName evidence="8">EamA-like transporter family</fullName>
    </submittedName>
</protein>